<name>A0A226XAG3_CABSO</name>
<reference evidence="2" key="1">
    <citation type="submission" date="2017-01" db="EMBL/GenBank/DDBJ databases">
        <title>Genome Analysis of Deinococcus marmoris KOPRI26562.</title>
        <authorList>
            <person name="Kim J.H."/>
            <person name="Oh H.-M."/>
        </authorList>
    </citation>
    <scope>NUCLEOTIDE SEQUENCE [LARGE SCALE GENOMIC DNA]</scope>
    <source>
        <strain evidence="2">PAMC 26633</strain>
    </source>
</reference>
<protein>
    <submittedName>
        <fullName evidence="1">Uncharacterized protein</fullName>
    </submittedName>
</protein>
<sequence length="41" mass="4694">MHHPAWILAQLTALGPMQAVHTDPMMRAQLFLYSFGIPSKW</sequence>
<dbReference type="Proteomes" id="UP000214720">
    <property type="component" value="Unassembled WGS sequence"/>
</dbReference>
<evidence type="ECO:0000313" key="2">
    <source>
        <dbReference type="Proteomes" id="UP000214720"/>
    </source>
</evidence>
<gene>
    <name evidence="1" type="ORF">BSU04_01880</name>
</gene>
<dbReference type="AlphaFoldDB" id="A0A226XAG3"/>
<comment type="caution">
    <text evidence="1">The sequence shown here is derived from an EMBL/GenBank/DDBJ whole genome shotgun (WGS) entry which is preliminary data.</text>
</comment>
<accession>A0A226XAG3</accession>
<proteinExistence type="predicted"/>
<evidence type="ECO:0000313" key="1">
    <source>
        <dbReference type="EMBL" id="OXC80424.1"/>
    </source>
</evidence>
<dbReference type="EMBL" id="MTHB01000017">
    <property type="protein sequence ID" value="OXC80424.1"/>
    <property type="molecule type" value="Genomic_DNA"/>
</dbReference>
<organism evidence="1 2">
    <name type="scientific">Caballeronia sordidicola</name>
    <name type="common">Burkholderia sordidicola</name>
    <dbReference type="NCBI Taxonomy" id="196367"/>
    <lineage>
        <taxon>Bacteria</taxon>
        <taxon>Pseudomonadati</taxon>
        <taxon>Pseudomonadota</taxon>
        <taxon>Betaproteobacteria</taxon>
        <taxon>Burkholderiales</taxon>
        <taxon>Burkholderiaceae</taxon>
        <taxon>Caballeronia</taxon>
    </lineage>
</organism>